<feature type="compositionally biased region" description="Basic and acidic residues" evidence="1">
    <location>
        <begin position="83"/>
        <end position="105"/>
    </location>
</feature>
<evidence type="ECO:0000313" key="2">
    <source>
        <dbReference type="EMBL" id="KAH3831155.1"/>
    </source>
</evidence>
<dbReference type="AlphaFoldDB" id="A0A9D4K015"/>
<feature type="region of interest" description="Disordered" evidence="1">
    <location>
        <begin position="21"/>
        <end position="49"/>
    </location>
</feature>
<evidence type="ECO:0000313" key="3">
    <source>
        <dbReference type="Proteomes" id="UP000828390"/>
    </source>
</evidence>
<feature type="region of interest" description="Disordered" evidence="1">
    <location>
        <begin position="81"/>
        <end position="127"/>
    </location>
</feature>
<feature type="compositionally biased region" description="Low complexity" evidence="1">
    <location>
        <begin position="106"/>
        <end position="118"/>
    </location>
</feature>
<comment type="caution">
    <text evidence="2">The sequence shown here is derived from an EMBL/GenBank/DDBJ whole genome shotgun (WGS) entry which is preliminary data.</text>
</comment>
<reference evidence="2" key="2">
    <citation type="submission" date="2020-11" db="EMBL/GenBank/DDBJ databases">
        <authorList>
            <person name="McCartney M.A."/>
            <person name="Auch B."/>
            <person name="Kono T."/>
            <person name="Mallez S."/>
            <person name="Becker A."/>
            <person name="Gohl D.M."/>
            <person name="Silverstein K.A.T."/>
            <person name="Koren S."/>
            <person name="Bechman K.B."/>
            <person name="Herman A."/>
            <person name="Abrahante J.E."/>
            <person name="Garbe J."/>
        </authorList>
    </citation>
    <scope>NUCLEOTIDE SEQUENCE</scope>
    <source>
        <strain evidence="2">Duluth1</strain>
        <tissue evidence="2">Whole animal</tissue>
    </source>
</reference>
<name>A0A9D4K015_DREPO</name>
<dbReference type="Proteomes" id="UP000828390">
    <property type="component" value="Unassembled WGS sequence"/>
</dbReference>
<keyword evidence="3" id="KW-1185">Reference proteome</keyword>
<organism evidence="2 3">
    <name type="scientific">Dreissena polymorpha</name>
    <name type="common">Zebra mussel</name>
    <name type="synonym">Mytilus polymorpha</name>
    <dbReference type="NCBI Taxonomy" id="45954"/>
    <lineage>
        <taxon>Eukaryota</taxon>
        <taxon>Metazoa</taxon>
        <taxon>Spiralia</taxon>
        <taxon>Lophotrochozoa</taxon>
        <taxon>Mollusca</taxon>
        <taxon>Bivalvia</taxon>
        <taxon>Autobranchia</taxon>
        <taxon>Heteroconchia</taxon>
        <taxon>Euheterodonta</taxon>
        <taxon>Imparidentia</taxon>
        <taxon>Neoheterodontei</taxon>
        <taxon>Myida</taxon>
        <taxon>Dreissenoidea</taxon>
        <taxon>Dreissenidae</taxon>
        <taxon>Dreissena</taxon>
    </lineage>
</organism>
<protein>
    <submittedName>
        <fullName evidence="2">Uncharacterized protein</fullName>
    </submittedName>
</protein>
<proteinExistence type="predicted"/>
<feature type="compositionally biased region" description="Basic residues" evidence="1">
    <location>
        <begin position="28"/>
        <end position="37"/>
    </location>
</feature>
<dbReference type="EMBL" id="JAIWYP010000004">
    <property type="protein sequence ID" value="KAH3831155.1"/>
    <property type="molecule type" value="Genomic_DNA"/>
</dbReference>
<gene>
    <name evidence="2" type="ORF">DPMN_104417</name>
</gene>
<reference evidence="2" key="1">
    <citation type="journal article" date="2019" name="bioRxiv">
        <title>The Genome of the Zebra Mussel, Dreissena polymorpha: A Resource for Invasive Species Research.</title>
        <authorList>
            <person name="McCartney M.A."/>
            <person name="Auch B."/>
            <person name="Kono T."/>
            <person name="Mallez S."/>
            <person name="Zhang Y."/>
            <person name="Obille A."/>
            <person name="Becker A."/>
            <person name="Abrahante J.E."/>
            <person name="Garbe J."/>
            <person name="Badalamenti J.P."/>
            <person name="Herman A."/>
            <person name="Mangelson H."/>
            <person name="Liachko I."/>
            <person name="Sullivan S."/>
            <person name="Sone E.D."/>
            <person name="Koren S."/>
            <person name="Silverstein K.A.T."/>
            <person name="Beckman K.B."/>
            <person name="Gohl D.M."/>
        </authorList>
    </citation>
    <scope>NUCLEOTIDE SEQUENCE</scope>
    <source>
        <strain evidence="2">Duluth1</strain>
        <tissue evidence="2">Whole animal</tissue>
    </source>
</reference>
<sequence>MPPRPAFQADIILAWVSSMQPMTEEKPRTRKKSLVSRRRNDDDDESVTHKFPIAKNRGRPSRNGRQEIYTFSVVIVVNNNIITDRRTDRRKDVRTDGWTDGRTDGQTDTQTDIQTDTQADTDRQSRS</sequence>
<accession>A0A9D4K015</accession>
<evidence type="ECO:0000256" key="1">
    <source>
        <dbReference type="SAM" id="MobiDB-lite"/>
    </source>
</evidence>